<feature type="signal peptide" evidence="2">
    <location>
        <begin position="1"/>
        <end position="22"/>
    </location>
</feature>
<dbReference type="AlphaFoldDB" id="I5D5M2"/>
<dbReference type="RefSeq" id="WP_004024335.1">
    <property type="nucleotide sequence ID" value="NZ_AJPR01000011.1"/>
</dbReference>
<dbReference type="OrthoDB" id="394969at2"/>
<name>I5D5M2_MYCAA</name>
<evidence type="ECO:0000313" key="3">
    <source>
        <dbReference type="EMBL" id="EIN14981.1"/>
    </source>
</evidence>
<protein>
    <submittedName>
        <fullName evidence="3">Uncharacterized protein</fullName>
    </submittedName>
</protein>
<proteinExistence type="predicted"/>
<feature type="compositionally biased region" description="Polar residues" evidence="1">
    <location>
        <begin position="31"/>
        <end position="42"/>
    </location>
</feature>
<accession>I5D5M2</accession>
<sequence>MKRSKKILLTAAFVPLLSTALATKCEDKDNNGSTQNQPTTVPSDPLLPKKPDESQPEPSKPDDTTNNNDVSFSDIESLSKSLKIANYSYSKLDPKTALNEILKDESIFFKDVFGEKVLELYTLKISSESVNYDFDNGLLIDLSISFTKKNVTKTFIFTVAGFKKKEQNSSSTNKKENYISAKEPDEKIKGLFPSLIARMLLYIDNPERYNDITSSNKVNYEALLNANGKYFSSDTIPFGPGTKEAFFAYDKNLKEEYIDKIVAAGYDDSAGTLQLEVEIKNNPEKNSNEPSITKTFSFAGLKKADLQNTTNNVIGFSLTPMSFKNLQIIKSILSKRTKDSIKAGENILKDIEKSQQKFLKQKIVSELNVYINDSNKAYQDGFSQTAKVLDLPSLGNSFVLYPFFTWISNESIFDLKLELANGDTGKLKLSFNIKLPVFAQGIGDLKDYSNSNNKQILIPVFTEAKIDQFTFKK</sequence>
<evidence type="ECO:0000256" key="2">
    <source>
        <dbReference type="SAM" id="SignalP"/>
    </source>
</evidence>
<evidence type="ECO:0000256" key="1">
    <source>
        <dbReference type="SAM" id="MobiDB-lite"/>
    </source>
</evidence>
<feature type="compositionally biased region" description="Basic and acidic residues" evidence="1">
    <location>
        <begin position="47"/>
        <end position="63"/>
    </location>
</feature>
<gene>
    <name evidence="3" type="ORF">MAGb_6030</name>
</gene>
<evidence type="ECO:0000313" key="4">
    <source>
        <dbReference type="Proteomes" id="UP000003181"/>
    </source>
</evidence>
<dbReference type="NCBIfam" id="NF045959">
    <property type="entry name" value="LppA_rel_LP"/>
    <property type="match status" value="1"/>
</dbReference>
<keyword evidence="2" id="KW-0732">Signal</keyword>
<feature type="region of interest" description="Disordered" evidence="1">
    <location>
        <begin position="25"/>
        <end position="70"/>
    </location>
</feature>
<dbReference type="NCBIfam" id="TIGR03490">
    <property type="entry name" value="Mycoplas_LppA"/>
    <property type="match status" value="1"/>
</dbReference>
<dbReference type="PATRIC" id="fig|1110504.5.peg.597"/>
<reference evidence="3 4" key="1">
    <citation type="journal article" date="2012" name="Appl. Environ. Microbiol.">
        <title>Emergence of Atypical Mycoplasma agalactiae Strains Harboring a New Prophage and Associated with an Alpine Wild Ungulate Mortality Episode.</title>
        <authorList>
            <person name="Tardy F."/>
            <person name="Baranowski E."/>
            <person name="Nouvel L.X."/>
            <person name="Mick V."/>
            <person name="Manso-Silvan L."/>
            <person name="Thiaucourt F."/>
            <person name="Thebault P."/>
            <person name="Breton M."/>
            <person name="Sirand-Pugnet P."/>
            <person name="Blanchard A."/>
            <person name="Garnier A."/>
            <person name="Gibert P."/>
            <person name="Game Y."/>
            <person name="Poumarat F."/>
            <person name="Citti C."/>
        </authorList>
    </citation>
    <scope>NUCLEOTIDE SEQUENCE [LARGE SCALE GENOMIC DNA]</scope>
    <source>
        <strain evidence="3 4">14628</strain>
    </source>
</reference>
<dbReference type="InterPro" id="IPR019992">
    <property type="entry name" value="Mycoides_lipoprot_LppA/p72"/>
</dbReference>
<dbReference type="Proteomes" id="UP000003181">
    <property type="component" value="Unassembled WGS sequence"/>
</dbReference>
<comment type="caution">
    <text evidence="3">The sequence shown here is derived from an EMBL/GenBank/DDBJ whole genome shotgun (WGS) entry which is preliminary data.</text>
</comment>
<dbReference type="STRING" id="1110504.MAGb_6030"/>
<organism evidence="3 4">
    <name type="scientific">Mycoplasmopsis agalactiae 14628</name>
    <dbReference type="NCBI Taxonomy" id="1110504"/>
    <lineage>
        <taxon>Bacteria</taxon>
        <taxon>Bacillati</taxon>
        <taxon>Mycoplasmatota</taxon>
        <taxon>Mycoplasmoidales</taxon>
        <taxon>Metamycoplasmataceae</taxon>
        <taxon>Mycoplasmopsis</taxon>
    </lineage>
</organism>
<feature type="chain" id="PRO_5003700925" evidence="2">
    <location>
        <begin position="23"/>
        <end position="473"/>
    </location>
</feature>
<dbReference type="EMBL" id="AJPR01000011">
    <property type="protein sequence ID" value="EIN14981.1"/>
    <property type="molecule type" value="Genomic_DNA"/>
</dbReference>